<proteinExistence type="predicted"/>
<organism evidence="2 3">
    <name type="scientific">Paenibacillus lautus</name>
    <name type="common">Bacillus lautus</name>
    <dbReference type="NCBI Taxonomy" id="1401"/>
    <lineage>
        <taxon>Bacteria</taxon>
        <taxon>Bacillati</taxon>
        <taxon>Bacillota</taxon>
        <taxon>Bacilli</taxon>
        <taxon>Bacillales</taxon>
        <taxon>Paenibacillaceae</taxon>
        <taxon>Paenibacillus</taxon>
    </lineage>
</organism>
<dbReference type="EMBL" id="MRTF01000001">
    <property type="protein sequence ID" value="OME96669.1"/>
    <property type="molecule type" value="Genomic_DNA"/>
</dbReference>
<feature type="transmembrane region" description="Helical" evidence="1">
    <location>
        <begin position="332"/>
        <end position="351"/>
    </location>
</feature>
<feature type="transmembrane region" description="Helical" evidence="1">
    <location>
        <begin position="132"/>
        <end position="151"/>
    </location>
</feature>
<comment type="caution">
    <text evidence="2">The sequence shown here is derived from an EMBL/GenBank/DDBJ whole genome shotgun (WGS) entry which is preliminary data.</text>
</comment>
<dbReference type="OrthoDB" id="82335at2"/>
<dbReference type="RefSeq" id="WP_076321013.1">
    <property type="nucleotide sequence ID" value="NZ_MRTF01000001.1"/>
</dbReference>
<sequence length="371" mass="41960">MQPQKSKGFAFILNILPGLGHYYWGRKGRALLYPFLFFGSLFGGFVLGIMTASDAAFVLGILGALMIWGISMLDLLIALIRYTPVTIIHDEYGRPMEIRQEKSDESERFYTILLSFIPGLGHFQLGLMQRGLSFLIAFFGLGTILLFLTGLTHESVFLLFLGMLPIIWLYCMFDVVQLVHRKQAGELLIDRTLFDELESGRESGRRSKVFATLLSAFPGAGQMYLGLQKRGLQLMVLFLGSIYVLDVLKLSLFLFLIPLIWFYAFFDGLQQVSRYGREPLRDRPIISGLGNQQRWLGLGLLVLGVYFVFTSVVMPYIDTQFPQLQLDYRIRSYLKTAIIAVLLIGGGIKLMTGSKKDALRGGRSYYDTDNE</sequence>
<name>A0A1R1B968_PAELA</name>
<reference evidence="2 3" key="1">
    <citation type="submission" date="2016-11" db="EMBL/GenBank/DDBJ databases">
        <title>Paenibacillus species isolates.</title>
        <authorList>
            <person name="Beno S.M."/>
        </authorList>
    </citation>
    <scope>NUCLEOTIDE SEQUENCE [LARGE SCALE GENOMIC DNA]</scope>
    <source>
        <strain evidence="2 3">FSL F4-0100</strain>
    </source>
</reference>
<feature type="transmembrane region" description="Helical" evidence="1">
    <location>
        <begin position="209"/>
        <end position="227"/>
    </location>
</feature>
<dbReference type="STRING" id="1401.BK123_03515"/>
<feature type="transmembrane region" description="Helical" evidence="1">
    <location>
        <begin position="56"/>
        <end position="80"/>
    </location>
</feature>
<keyword evidence="1" id="KW-1133">Transmembrane helix</keyword>
<dbReference type="Proteomes" id="UP000187074">
    <property type="component" value="Unassembled WGS sequence"/>
</dbReference>
<protein>
    <recommendedName>
        <fullName evidence="4">Multi-TM2 domain-containing protein</fullName>
    </recommendedName>
</protein>
<feature type="transmembrane region" description="Helical" evidence="1">
    <location>
        <begin position="247"/>
        <end position="266"/>
    </location>
</feature>
<dbReference type="AlphaFoldDB" id="A0A1R1B968"/>
<evidence type="ECO:0000256" key="1">
    <source>
        <dbReference type="SAM" id="Phobius"/>
    </source>
</evidence>
<feature type="transmembrane region" description="Helical" evidence="1">
    <location>
        <begin position="31"/>
        <end position="50"/>
    </location>
</feature>
<keyword evidence="1" id="KW-0812">Transmembrane</keyword>
<evidence type="ECO:0000313" key="3">
    <source>
        <dbReference type="Proteomes" id="UP000187074"/>
    </source>
</evidence>
<gene>
    <name evidence="2" type="ORF">BK123_03515</name>
</gene>
<evidence type="ECO:0008006" key="4">
    <source>
        <dbReference type="Google" id="ProtNLM"/>
    </source>
</evidence>
<keyword evidence="1" id="KW-0472">Membrane</keyword>
<evidence type="ECO:0000313" key="2">
    <source>
        <dbReference type="EMBL" id="OME96669.1"/>
    </source>
</evidence>
<feature type="transmembrane region" description="Helical" evidence="1">
    <location>
        <begin position="157"/>
        <end position="179"/>
    </location>
</feature>
<feature type="transmembrane region" description="Helical" evidence="1">
    <location>
        <begin position="295"/>
        <end position="317"/>
    </location>
</feature>
<accession>A0A1R1B968</accession>